<dbReference type="OMA" id="HARRPHK"/>
<dbReference type="eggNOG" id="ENOG502QRM1">
    <property type="taxonomic scope" value="Eukaryota"/>
</dbReference>
<dbReference type="Gene3D" id="4.10.240.10">
    <property type="entry name" value="Zn(2)-C6 fungal-type DNA-binding domain"/>
    <property type="match status" value="1"/>
</dbReference>
<proteinExistence type="predicted"/>
<dbReference type="HOGENOM" id="CLU_024934_9_3_1"/>
<dbReference type="InterPro" id="IPR036864">
    <property type="entry name" value="Zn2-C6_fun-type_DNA-bd_sf"/>
</dbReference>
<keyword evidence="7" id="KW-1185">Reference proteome</keyword>
<dbReference type="GO" id="GO:0001228">
    <property type="term" value="F:DNA-binding transcription activator activity, RNA polymerase II-specific"/>
    <property type="evidence" value="ECO:0007669"/>
    <property type="project" value="TreeGrafter"/>
</dbReference>
<dbReference type="PANTHER" id="PTHR47784">
    <property type="entry name" value="STEROL UPTAKE CONTROL PROTEIN 2"/>
    <property type="match status" value="1"/>
</dbReference>
<evidence type="ECO:0000256" key="4">
    <source>
        <dbReference type="ARBA" id="ARBA00023242"/>
    </source>
</evidence>
<evidence type="ECO:0000313" key="7">
    <source>
        <dbReference type="Proteomes" id="UP000006701"/>
    </source>
</evidence>
<accession>A1CGI2</accession>
<dbReference type="Pfam" id="PF11951">
    <property type="entry name" value="Fungal_trans_2"/>
    <property type="match status" value="1"/>
</dbReference>
<evidence type="ECO:0000256" key="3">
    <source>
        <dbReference type="ARBA" id="ARBA00023163"/>
    </source>
</evidence>
<dbReference type="CDD" id="cd00067">
    <property type="entry name" value="GAL4"/>
    <property type="match status" value="1"/>
</dbReference>
<dbReference type="PROSITE" id="PS50048">
    <property type="entry name" value="ZN2_CY6_FUNGAL_2"/>
    <property type="match status" value="1"/>
</dbReference>
<dbReference type="PROSITE" id="PS00463">
    <property type="entry name" value="ZN2_CY6_FUNGAL_1"/>
    <property type="match status" value="1"/>
</dbReference>
<dbReference type="GeneID" id="4704534"/>
<keyword evidence="1" id="KW-0805">Transcription regulation</keyword>
<dbReference type="EMBL" id="DS027053">
    <property type="protein sequence ID" value="EAW11062.1"/>
    <property type="molecule type" value="Genomic_DNA"/>
</dbReference>
<dbReference type="SUPFAM" id="SSF57701">
    <property type="entry name" value="Zn2/Cys6 DNA-binding domain"/>
    <property type="match status" value="1"/>
</dbReference>
<protein>
    <submittedName>
        <fullName evidence="6">C6 transcription factor, putative</fullName>
    </submittedName>
</protein>
<evidence type="ECO:0000256" key="2">
    <source>
        <dbReference type="ARBA" id="ARBA00023125"/>
    </source>
</evidence>
<reference evidence="6 7" key="1">
    <citation type="journal article" date="2008" name="PLoS Genet.">
        <title>Genomic islands in the pathogenic filamentous fungus Aspergillus fumigatus.</title>
        <authorList>
            <person name="Fedorova N.D."/>
            <person name="Khaldi N."/>
            <person name="Joardar V.S."/>
            <person name="Maiti R."/>
            <person name="Amedeo P."/>
            <person name="Anderson M.J."/>
            <person name="Crabtree J."/>
            <person name="Silva J.C."/>
            <person name="Badger J.H."/>
            <person name="Albarraq A."/>
            <person name="Angiuoli S."/>
            <person name="Bussey H."/>
            <person name="Bowyer P."/>
            <person name="Cotty P.J."/>
            <person name="Dyer P.S."/>
            <person name="Egan A."/>
            <person name="Galens K."/>
            <person name="Fraser-Liggett C.M."/>
            <person name="Haas B.J."/>
            <person name="Inman J.M."/>
            <person name="Kent R."/>
            <person name="Lemieux S."/>
            <person name="Malavazi I."/>
            <person name="Orvis J."/>
            <person name="Roemer T."/>
            <person name="Ronning C.M."/>
            <person name="Sundaram J.P."/>
            <person name="Sutton G."/>
            <person name="Turner G."/>
            <person name="Venter J.C."/>
            <person name="White O.R."/>
            <person name="Whitty B.R."/>
            <person name="Youngman P."/>
            <person name="Wolfe K.H."/>
            <person name="Goldman G.H."/>
            <person name="Wortman J.R."/>
            <person name="Jiang B."/>
            <person name="Denning D.W."/>
            <person name="Nierman W.C."/>
        </authorList>
    </citation>
    <scope>NUCLEOTIDE SEQUENCE [LARGE SCALE GENOMIC DNA]</scope>
    <source>
        <strain evidence="7">ATCC 1007 / CBS 513.65 / DSM 816 / NCTC 3887 / NRRL 1</strain>
    </source>
</reference>
<dbReference type="OrthoDB" id="416217at2759"/>
<keyword evidence="2" id="KW-0238">DNA-binding</keyword>
<dbReference type="VEuPathDB" id="FungiDB:ACLA_066980"/>
<keyword evidence="4" id="KW-0539">Nucleus</keyword>
<dbReference type="InterPro" id="IPR053157">
    <property type="entry name" value="Sterol_Uptake_Regulator"/>
</dbReference>
<dbReference type="AlphaFoldDB" id="A1CGI2"/>
<dbReference type="SMART" id="SM00066">
    <property type="entry name" value="GAL4"/>
    <property type="match status" value="1"/>
</dbReference>
<organism evidence="6 7">
    <name type="scientific">Aspergillus clavatus (strain ATCC 1007 / CBS 513.65 / DSM 816 / NCTC 3887 / NRRL 1 / QM 1276 / 107)</name>
    <dbReference type="NCBI Taxonomy" id="344612"/>
    <lineage>
        <taxon>Eukaryota</taxon>
        <taxon>Fungi</taxon>
        <taxon>Dikarya</taxon>
        <taxon>Ascomycota</taxon>
        <taxon>Pezizomycotina</taxon>
        <taxon>Eurotiomycetes</taxon>
        <taxon>Eurotiomycetidae</taxon>
        <taxon>Eurotiales</taxon>
        <taxon>Aspergillaceae</taxon>
        <taxon>Aspergillus</taxon>
        <taxon>Aspergillus subgen. Fumigati</taxon>
    </lineage>
</organism>
<name>A1CGI2_ASPCL</name>
<dbReference type="Pfam" id="PF00172">
    <property type="entry name" value="Zn_clus"/>
    <property type="match status" value="1"/>
</dbReference>
<evidence type="ECO:0000259" key="5">
    <source>
        <dbReference type="PROSITE" id="PS50048"/>
    </source>
</evidence>
<dbReference type="InterPro" id="IPR021858">
    <property type="entry name" value="Fun_TF"/>
</dbReference>
<dbReference type="InterPro" id="IPR001138">
    <property type="entry name" value="Zn2Cys6_DnaBD"/>
</dbReference>
<dbReference type="Proteomes" id="UP000006701">
    <property type="component" value="Unassembled WGS sequence"/>
</dbReference>
<dbReference type="GO" id="GO:0003677">
    <property type="term" value="F:DNA binding"/>
    <property type="evidence" value="ECO:0007669"/>
    <property type="project" value="UniProtKB-KW"/>
</dbReference>
<evidence type="ECO:0000256" key="1">
    <source>
        <dbReference type="ARBA" id="ARBA00023015"/>
    </source>
</evidence>
<evidence type="ECO:0000313" key="6">
    <source>
        <dbReference type="EMBL" id="EAW11062.1"/>
    </source>
</evidence>
<dbReference type="RefSeq" id="XP_001272488.1">
    <property type="nucleotide sequence ID" value="XM_001272487.1"/>
</dbReference>
<dbReference type="GO" id="GO:0008270">
    <property type="term" value="F:zinc ion binding"/>
    <property type="evidence" value="ECO:0007669"/>
    <property type="project" value="InterPro"/>
</dbReference>
<gene>
    <name evidence="6" type="ORF">ACLA_066980</name>
</gene>
<feature type="domain" description="Zn(2)-C6 fungal-type" evidence="5">
    <location>
        <begin position="46"/>
        <end position="76"/>
    </location>
</feature>
<sequence length="441" mass="49581">MAMSQTVISDQIRNIQKWQSVIRLPVERAQSPPYHARRPHKKSRSGCSTCKRRRVKCDETKPICRRCDKIGASCVYSPVPGSSPENNALEKVKGPDRTAFAFSLNDLESRINSTLELNGGIYSVDGVKDPKSAHPITLVAFEHFIRSSTKTVCHPSIRHVMESDMIRTAFQSPHLMYTILGVGSLHLSRMRPQTQVYRLAEAYFWQQAIKAYQEALLGRVTAQNVDALISTCMFMGITSICPDHFQPTDSWVLSGNPGAMNWLSLQSGLRCILKLAGPYIPSSIWASAFQQTHREEVQLYDEAILQGREGLDPDLADLCQVDDSTTALTNPYYEPLRLLAAIFTLDRNPKNAAQCATFMGRLENKFLALLRARDVPALLILAHWMGLMCTLAEWQPWIEARIRGECTAICIYLEYSTDPRVLRLLQFPASACGYPLVYPII</sequence>
<keyword evidence="3" id="KW-0804">Transcription</keyword>
<dbReference type="KEGG" id="act:ACLA_066980"/>
<dbReference type="PANTHER" id="PTHR47784:SF9">
    <property type="entry name" value="ZN(II)2CYS6 TRANSCRIPTION FACTOR (EUROFUNG)"/>
    <property type="match status" value="1"/>
</dbReference>
<dbReference type="STRING" id="344612.A1CGI2"/>